<organism evidence="3 4">
    <name type="scientific">Heligmosomoides polygyrus</name>
    <name type="common">Parasitic roundworm</name>
    <dbReference type="NCBI Taxonomy" id="6339"/>
    <lineage>
        <taxon>Eukaryota</taxon>
        <taxon>Metazoa</taxon>
        <taxon>Ecdysozoa</taxon>
        <taxon>Nematoda</taxon>
        <taxon>Chromadorea</taxon>
        <taxon>Rhabditida</taxon>
        <taxon>Rhabditina</taxon>
        <taxon>Rhabditomorpha</taxon>
        <taxon>Strongyloidea</taxon>
        <taxon>Heligmosomidae</taxon>
        <taxon>Heligmosomoides</taxon>
    </lineage>
</organism>
<name>A0A183F2J2_HELPZ</name>
<dbReference type="PRINTS" id="PR00888">
    <property type="entry name" value="SM22CALPONIN"/>
</dbReference>
<dbReference type="GO" id="GO:0051015">
    <property type="term" value="F:actin filament binding"/>
    <property type="evidence" value="ECO:0007669"/>
    <property type="project" value="TreeGrafter"/>
</dbReference>
<proteinExistence type="predicted"/>
<dbReference type="GO" id="GO:0007015">
    <property type="term" value="P:actin filament organization"/>
    <property type="evidence" value="ECO:0007669"/>
    <property type="project" value="TreeGrafter"/>
</dbReference>
<accession>A0A183F2J2</accession>
<feature type="domain" description="Calponin-homology (CH)" evidence="1">
    <location>
        <begin position="27"/>
        <end position="136"/>
    </location>
</feature>
<dbReference type="AlphaFoldDB" id="A0A183F2J2"/>
<evidence type="ECO:0000313" key="3">
    <source>
        <dbReference type="Proteomes" id="UP000050761"/>
    </source>
</evidence>
<protein>
    <submittedName>
        <fullName evidence="4">Calponin-homology (CH) domain-containing protein</fullName>
    </submittedName>
</protein>
<keyword evidence="3" id="KW-1185">Reference proteome</keyword>
<dbReference type="SMART" id="SM00033">
    <property type="entry name" value="CH"/>
    <property type="match status" value="1"/>
</dbReference>
<dbReference type="InterPro" id="IPR036872">
    <property type="entry name" value="CH_dom_sf"/>
</dbReference>
<gene>
    <name evidence="2" type="ORF">HPBE_LOCUS354</name>
</gene>
<reference evidence="4" key="2">
    <citation type="submission" date="2019-09" db="UniProtKB">
        <authorList>
            <consortium name="WormBaseParasite"/>
        </authorList>
    </citation>
    <scope>IDENTIFICATION</scope>
</reference>
<dbReference type="InterPro" id="IPR003096">
    <property type="entry name" value="SM22_calponin"/>
</dbReference>
<dbReference type="Gene3D" id="1.10.418.10">
    <property type="entry name" value="Calponin-like domain"/>
    <property type="match status" value="1"/>
</dbReference>
<dbReference type="OrthoDB" id="21595at2759"/>
<accession>A0A3P7TC52</accession>
<evidence type="ECO:0000259" key="1">
    <source>
        <dbReference type="PROSITE" id="PS50021"/>
    </source>
</evidence>
<evidence type="ECO:0000313" key="4">
    <source>
        <dbReference type="WBParaSite" id="HPBE_0000035301-mRNA-1"/>
    </source>
</evidence>
<dbReference type="PANTHER" id="PTHR47385:SF9">
    <property type="entry name" value="CALPONIN-HOMOLOGY (CH) DOMAIN-CONTAINING PROTEIN"/>
    <property type="match status" value="1"/>
</dbReference>
<dbReference type="InterPro" id="IPR001715">
    <property type="entry name" value="CH_dom"/>
</dbReference>
<reference evidence="2 3" key="1">
    <citation type="submission" date="2018-11" db="EMBL/GenBank/DDBJ databases">
        <authorList>
            <consortium name="Pathogen Informatics"/>
        </authorList>
    </citation>
    <scope>NUCLEOTIDE SEQUENCE [LARGE SCALE GENOMIC DNA]</scope>
</reference>
<dbReference type="Pfam" id="PF00307">
    <property type="entry name" value="CH"/>
    <property type="match status" value="1"/>
</dbReference>
<dbReference type="WBParaSite" id="HPBE_0000035301-mRNA-1">
    <property type="protein sequence ID" value="HPBE_0000035301-mRNA-1"/>
    <property type="gene ID" value="HPBE_0000035301"/>
</dbReference>
<dbReference type="InterPro" id="IPR050606">
    <property type="entry name" value="Calponin-like"/>
</dbReference>
<dbReference type="GO" id="GO:0015629">
    <property type="term" value="C:actin cytoskeleton"/>
    <property type="evidence" value="ECO:0007669"/>
    <property type="project" value="TreeGrafter"/>
</dbReference>
<dbReference type="EMBL" id="UZAH01000229">
    <property type="protein sequence ID" value="VDO18736.1"/>
    <property type="molecule type" value="Genomic_DNA"/>
</dbReference>
<evidence type="ECO:0000313" key="2">
    <source>
        <dbReference type="EMBL" id="VDO18736.1"/>
    </source>
</evidence>
<dbReference type="PANTHER" id="PTHR47385">
    <property type="entry name" value="CALPONIN"/>
    <property type="match status" value="1"/>
</dbReference>
<dbReference type="SUPFAM" id="SSF47576">
    <property type="entry name" value="Calponin-homology domain, CH-domain"/>
    <property type="match status" value="1"/>
</dbReference>
<sequence length="180" mass="20426">MEQHYHRPRPGGLAGKVLDKQANKFNTEEGENLLEWIKGLTGEDFDTSGTPENFREQLRDGQKLCKLVNAIQEGTVKKVMKPISNFNCLENLNQFTGACRKLGVKDEETFQSVDLFDGRDLFSVCVTLQSLARKVGALVVQKIENFVQFLFVLCRERDTVEKSHNLSPPKPVRRDSILNT</sequence>
<dbReference type="PROSITE" id="PS50021">
    <property type="entry name" value="CH"/>
    <property type="match status" value="1"/>
</dbReference>
<dbReference type="Proteomes" id="UP000050761">
    <property type="component" value="Unassembled WGS sequence"/>
</dbReference>